<dbReference type="OrthoDB" id="9766870at2"/>
<evidence type="ECO:0000256" key="5">
    <source>
        <dbReference type="RuleBase" id="RU363032"/>
    </source>
</evidence>
<dbReference type="PANTHER" id="PTHR43839">
    <property type="entry name" value="OPPC IN A BINDING PROTEIN-DEPENDENT TRANSPORT SYSTEM"/>
    <property type="match status" value="1"/>
</dbReference>
<dbReference type="Gene3D" id="1.10.3720.10">
    <property type="entry name" value="MetI-like"/>
    <property type="match status" value="1"/>
</dbReference>
<feature type="transmembrane region" description="Helical" evidence="5">
    <location>
        <begin position="195"/>
        <end position="223"/>
    </location>
</feature>
<keyword evidence="2 5" id="KW-0812">Transmembrane</keyword>
<feature type="transmembrane region" description="Helical" evidence="5">
    <location>
        <begin position="260"/>
        <end position="281"/>
    </location>
</feature>
<organism evidence="7 8">
    <name type="scientific">Dongia mobilis</name>
    <dbReference type="NCBI Taxonomy" id="578943"/>
    <lineage>
        <taxon>Bacteria</taxon>
        <taxon>Pseudomonadati</taxon>
        <taxon>Pseudomonadota</taxon>
        <taxon>Alphaproteobacteria</taxon>
        <taxon>Rhodospirillales</taxon>
        <taxon>Dongiaceae</taxon>
        <taxon>Dongia</taxon>
    </lineage>
</organism>
<feature type="domain" description="ABC transmembrane type-1" evidence="6">
    <location>
        <begin position="193"/>
        <end position="389"/>
    </location>
</feature>
<comment type="subcellular location">
    <subcellularLocation>
        <location evidence="1 5">Cell membrane</location>
        <topology evidence="1 5">Multi-pass membrane protein</topology>
    </subcellularLocation>
</comment>
<keyword evidence="5" id="KW-0813">Transport</keyword>
<dbReference type="RefSeq" id="WP_133611550.1">
    <property type="nucleotide sequence ID" value="NZ_SNYW01000001.1"/>
</dbReference>
<dbReference type="Pfam" id="PF12911">
    <property type="entry name" value="OppC_N"/>
    <property type="match status" value="1"/>
</dbReference>
<dbReference type="Proteomes" id="UP000295783">
    <property type="component" value="Unassembled WGS sequence"/>
</dbReference>
<evidence type="ECO:0000256" key="2">
    <source>
        <dbReference type="ARBA" id="ARBA00022692"/>
    </source>
</evidence>
<keyword evidence="4 5" id="KW-0472">Membrane</keyword>
<dbReference type="EMBL" id="SNYW01000001">
    <property type="protein sequence ID" value="TDQ86438.1"/>
    <property type="molecule type" value="Genomic_DNA"/>
</dbReference>
<dbReference type="PROSITE" id="PS50928">
    <property type="entry name" value="ABC_TM1"/>
    <property type="match status" value="1"/>
</dbReference>
<gene>
    <name evidence="7" type="ORF">A8950_0130</name>
</gene>
<evidence type="ECO:0000259" key="6">
    <source>
        <dbReference type="PROSITE" id="PS50928"/>
    </source>
</evidence>
<evidence type="ECO:0000313" key="8">
    <source>
        <dbReference type="Proteomes" id="UP000295783"/>
    </source>
</evidence>
<evidence type="ECO:0000313" key="7">
    <source>
        <dbReference type="EMBL" id="TDQ86438.1"/>
    </source>
</evidence>
<feature type="transmembrane region" description="Helical" evidence="5">
    <location>
        <begin position="62"/>
        <end position="84"/>
    </location>
</feature>
<name>A0A4R6WXN0_9PROT</name>
<dbReference type="InterPro" id="IPR000515">
    <property type="entry name" value="MetI-like"/>
</dbReference>
<dbReference type="GO" id="GO:0055085">
    <property type="term" value="P:transmembrane transport"/>
    <property type="evidence" value="ECO:0007669"/>
    <property type="project" value="InterPro"/>
</dbReference>
<dbReference type="PANTHER" id="PTHR43839:SF3">
    <property type="entry name" value="OLIGOPEPTIDE ABC TRANSPORTER, PERMEASE PROTEIN"/>
    <property type="match status" value="1"/>
</dbReference>
<dbReference type="InterPro" id="IPR025966">
    <property type="entry name" value="OppC_N"/>
</dbReference>
<comment type="similarity">
    <text evidence="5">Belongs to the binding-protein-dependent transport system permease family.</text>
</comment>
<evidence type="ECO:0000256" key="4">
    <source>
        <dbReference type="ARBA" id="ARBA00023136"/>
    </source>
</evidence>
<dbReference type="SUPFAM" id="SSF161098">
    <property type="entry name" value="MetI-like"/>
    <property type="match status" value="1"/>
</dbReference>
<dbReference type="InterPro" id="IPR035906">
    <property type="entry name" value="MetI-like_sf"/>
</dbReference>
<keyword evidence="3 5" id="KW-1133">Transmembrane helix</keyword>
<reference evidence="7 8" key="1">
    <citation type="submission" date="2019-03" db="EMBL/GenBank/DDBJ databases">
        <title>Genomic Encyclopedia of Type Strains, Phase III (KMG-III): the genomes of soil and plant-associated and newly described type strains.</title>
        <authorList>
            <person name="Whitman W."/>
        </authorList>
    </citation>
    <scope>NUCLEOTIDE SEQUENCE [LARGE SCALE GENOMIC DNA]</scope>
    <source>
        <strain evidence="7 8">CGMCC 1.7660</strain>
    </source>
</reference>
<dbReference type="CDD" id="cd06261">
    <property type="entry name" value="TM_PBP2"/>
    <property type="match status" value="1"/>
</dbReference>
<keyword evidence="8" id="KW-1185">Reference proteome</keyword>
<evidence type="ECO:0000256" key="3">
    <source>
        <dbReference type="ARBA" id="ARBA00022989"/>
    </source>
</evidence>
<dbReference type="GO" id="GO:0005886">
    <property type="term" value="C:plasma membrane"/>
    <property type="evidence" value="ECO:0007669"/>
    <property type="project" value="UniProtKB-SubCell"/>
</dbReference>
<feature type="transmembrane region" description="Helical" evidence="5">
    <location>
        <begin position="365"/>
        <end position="388"/>
    </location>
</feature>
<protein>
    <submittedName>
        <fullName evidence="7">Peptide/nickel transport system permease protein</fullName>
    </submittedName>
</protein>
<dbReference type="Pfam" id="PF00528">
    <property type="entry name" value="BPD_transp_1"/>
    <property type="match status" value="1"/>
</dbReference>
<evidence type="ECO:0000256" key="1">
    <source>
        <dbReference type="ARBA" id="ARBA00004651"/>
    </source>
</evidence>
<dbReference type="AlphaFoldDB" id="A0A4R6WXN0"/>
<accession>A0A4R6WXN0</accession>
<comment type="caution">
    <text evidence="7">The sequence shown here is derived from an EMBL/GenBank/DDBJ whole genome shotgun (WGS) entry which is preliminary data.</text>
</comment>
<feature type="transmembrane region" description="Helical" evidence="5">
    <location>
        <begin position="320"/>
        <end position="345"/>
    </location>
</feature>
<sequence>MTDIGQQSGSNGNSRGGSLLPHFVNPRPFDPYDVEKVNPALEKIYMASQWRMMWLRFRRHRVAVFCGIVLLAMYAAILCVEFLAPYNQHSRNVDYIYTPPQDVHFFHEGSFIGPFVYGLDYRLDMENLERVYTERTDDPRPIRFFCAGDSYKFWNLIEGNLHLVCPPDSETPLFLLGSDRLGRDMLSRILYGMRISLTIGLIGVAVSFALGIVFGGLAGYYGGWIDDLLQRTIEVLRSIPHLPLWLALAAILPVDWSPMLVFFGITIILGLIDWTGLARAVRSRLLSLREEDFCVAAQLMGAKPGRIIFRHLMPSFMSHLIASATLAIPGMILGETALSFLGLGIRPPITSWGVLLNEAQNINVVALYPWLMLPILPVIVVVLAFNFLGDGLRDAADPYR</sequence>
<proteinExistence type="inferred from homology"/>